<sequence>MLSERLAVVGTQKVKDPIATQDAEVRKRKSRFGKRDDTPVEVAIGFHLCTIAQLGMHLQTGVDKVYFQKDGE</sequence>
<dbReference type="Proteomes" id="UP000177090">
    <property type="component" value="Unassembled WGS sequence"/>
</dbReference>
<gene>
    <name evidence="1" type="ORF">A2569_00495</name>
</gene>
<accession>A0A1G2QL57</accession>
<dbReference type="EMBL" id="MHTL01000002">
    <property type="protein sequence ID" value="OHA61320.1"/>
    <property type="molecule type" value="Genomic_DNA"/>
</dbReference>
<name>A0A1G2QL57_9BACT</name>
<dbReference type="STRING" id="1802440.A2569_00495"/>
<comment type="caution">
    <text evidence="1">The sequence shown here is derived from an EMBL/GenBank/DDBJ whole genome shotgun (WGS) entry which is preliminary data.</text>
</comment>
<proteinExistence type="predicted"/>
<evidence type="ECO:0000313" key="1">
    <source>
        <dbReference type="EMBL" id="OHA61320.1"/>
    </source>
</evidence>
<reference evidence="1 2" key="1">
    <citation type="journal article" date="2016" name="Nat. Commun.">
        <title>Thousands of microbial genomes shed light on interconnected biogeochemical processes in an aquifer system.</title>
        <authorList>
            <person name="Anantharaman K."/>
            <person name="Brown C.T."/>
            <person name="Hug L.A."/>
            <person name="Sharon I."/>
            <person name="Castelle C.J."/>
            <person name="Probst A.J."/>
            <person name="Thomas B.C."/>
            <person name="Singh A."/>
            <person name="Wilkins M.J."/>
            <person name="Karaoz U."/>
            <person name="Brodie E.L."/>
            <person name="Williams K.H."/>
            <person name="Hubbard S.S."/>
            <person name="Banfield J.F."/>
        </authorList>
    </citation>
    <scope>NUCLEOTIDE SEQUENCE [LARGE SCALE GENOMIC DNA]</scope>
</reference>
<dbReference type="AlphaFoldDB" id="A0A1G2QL57"/>
<organism evidence="1 2">
    <name type="scientific">Candidatus Vogelbacteria bacterium RIFOXYD1_FULL_51_18</name>
    <dbReference type="NCBI Taxonomy" id="1802440"/>
    <lineage>
        <taxon>Bacteria</taxon>
        <taxon>Candidatus Vogeliibacteriota</taxon>
    </lineage>
</organism>
<protein>
    <submittedName>
        <fullName evidence="1">Uncharacterized protein</fullName>
    </submittedName>
</protein>
<evidence type="ECO:0000313" key="2">
    <source>
        <dbReference type="Proteomes" id="UP000177090"/>
    </source>
</evidence>